<reference evidence="3 4" key="1">
    <citation type="submission" date="2020-04" db="EMBL/GenBank/DDBJ databases">
        <title>MicrobeNet Type strains.</title>
        <authorList>
            <person name="Nicholson A.C."/>
        </authorList>
    </citation>
    <scope>NUCLEOTIDE SEQUENCE [LARGE SCALE GENOMIC DNA]</scope>
    <source>
        <strain evidence="3 4">ATCC BAA-14</strain>
    </source>
</reference>
<organism evidence="3 4">
    <name type="scientific">Gordonia polyisoprenivorans</name>
    <dbReference type="NCBI Taxonomy" id="84595"/>
    <lineage>
        <taxon>Bacteria</taxon>
        <taxon>Bacillati</taxon>
        <taxon>Actinomycetota</taxon>
        <taxon>Actinomycetes</taxon>
        <taxon>Mycobacteriales</taxon>
        <taxon>Gordoniaceae</taxon>
        <taxon>Gordonia</taxon>
    </lineage>
</organism>
<dbReference type="AlphaFoldDB" id="A0A846WHL5"/>
<feature type="compositionally biased region" description="Polar residues" evidence="1">
    <location>
        <begin position="120"/>
        <end position="130"/>
    </location>
</feature>
<name>A0A846WHL5_9ACTN</name>
<feature type="signal peptide" evidence="2">
    <location>
        <begin position="1"/>
        <end position="29"/>
    </location>
</feature>
<evidence type="ECO:0000256" key="1">
    <source>
        <dbReference type="SAM" id="MobiDB-lite"/>
    </source>
</evidence>
<dbReference type="Proteomes" id="UP000563898">
    <property type="component" value="Unassembled WGS sequence"/>
</dbReference>
<dbReference type="EMBL" id="JAAXPC010000002">
    <property type="protein sequence ID" value="NKY00958.1"/>
    <property type="molecule type" value="Genomic_DNA"/>
</dbReference>
<proteinExistence type="predicted"/>
<gene>
    <name evidence="3" type="ORF">HGA05_05180</name>
</gene>
<feature type="region of interest" description="Disordered" evidence="1">
    <location>
        <begin position="120"/>
        <end position="140"/>
    </location>
</feature>
<feature type="chain" id="PRO_5032800259" description="Secreted protein" evidence="2">
    <location>
        <begin position="30"/>
        <end position="173"/>
    </location>
</feature>
<evidence type="ECO:0000313" key="3">
    <source>
        <dbReference type="EMBL" id="NKY00958.1"/>
    </source>
</evidence>
<comment type="caution">
    <text evidence="3">The sequence shown here is derived from an EMBL/GenBank/DDBJ whole genome shotgun (WGS) entry which is preliminary data.</text>
</comment>
<keyword evidence="2" id="KW-0732">Signal</keyword>
<evidence type="ECO:0008006" key="5">
    <source>
        <dbReference type="Google" id="ProtNLM"/>
    </source>
</evidence>
<dbReference type="RefSeq" id="WP_006369157.1">
    <property type="nucleotide sequence ID" value="NZ_CP085887.1"/>
</dbReference>
<accession>A0A846WHL5</accession>
<sequence>MPSRTVRALCATALSAAALAVAAPGLAQADGTQDPAYSHPPTSTPNDDRGAAPLNEQRAPLQQCPGGAADGTYSAKPSYFPIGLGHSGPTTFTFSFDAYSIPDKFDILYEGKQIYTTGWQGSESQNNNRHQLAGDGDDSVRVTLPAGRSSTIEVRVNTDDTGTAWEFSVSCPS</sequence>
<protein>
    <recommendedName>
        <fullName evidence="5">Secreted protein</fullName>
    </recommendedName>
</protein>
<feature type="region of interest" description="Disordered" evidence="1">
    <location>
        <begin position="29"/>
        <end position="53"/>
    </location>
</feature>
<evidence type="ECO:0000256" key="2">
    <source>
        <dbReference type="SAM" id="SignalP"/>
    </source>
</evidence>
<evidence type="ECO:0000313" key="4">
    <source>
        <dbReference type="Proteomes" id="UP000563898"/>
    </source>
</evidence>